<reference evidence="9" key="1">
    <citation type="submission" date="2020-05" db="UniProtKB">
        <authorList>
            <consortium name="EnsemblMetazoa"/>
        </authorList>
    </citation>
    <scope>IDENTIFICATION</scope>
    <source>
        <strain evidence="9">USDA</strain>
    </source>
</reference>
<dbReference type="PIRSF" id="PIRSF028739">
    <property type="entry name" value="Folate_carrier"/>
    <property type="match status" value="1"/>
</dbReference>
<dbReference type="Gene3D" id="1.20.1250.20">
    <property type="entry name" value="MFS general substrate transporter like domains"/>
    <property type="match status" value="1"/>
</dbReference>
<feature type="transmembrane region" description="Helical" evidence="8">
    <location>
        <begin position="322"/>
        <end position="342"/>
    </location>
</feature>
<accession>A0A1I8PYP1</accession>
<sequence>MQQTWLRISLLLCTFGFFREMRPSEPFVVEYLTGPYRNLTNDELSRVVYPVGTYSYLIQLVIVFLITDILRYKFIIVVSALSGIILFAILLWTYTLWELLIGQVFYGTFMASEVAYYTYIYAKVDKSHYQIVSGHTRSAILCGKFLGGVLAQVLVSTDILNYRHLHYMSFGSQIVSLVIALALPKVNESIYFYKSNEAKEDHAASGTDPQALEIGNIEDNKAKDTNASDKKPKFSWRNAFRLIMQHIVSAYTNPTVVKWSIWWSLATCGQLQVISYVQILWKDIDGNNESSYNGAVEATVTLLGAAAAMTAGLMEGVRRQHWHIWILTICSILMGAFMIISAVTNLLWVAYAMYVLFGILYFFVITIASATVAHNLTDDSFGLIFGINTLIALVLQTILTLIVVTDAGYALLPRDQYKVYGGYFLVLAVIFVAVYIQEHLSKYCTKSKVKSLE</sequence>
<dbReference type="VEuPathDB" id="VectorBase:SCAU012290"/>
<comment type="similarity">
    <text evidence="1 7">Belongs to the reduced folate carrier (RFC) transporter (TC 2.A.48) family.</text>
</comment>
<feature type="transmembrane region" description="Helical" evidence="8">
    <location>
        <begin position="417"/>
        <end position="436"/>
    </location>
</feature>
<protein>
    <recommendedName>
        <fullName evidence="11">Major facilitator superfamily (MFS) profile domain-containing protein</fullName>
    </recommendedName>
</protein>
<dbReference type="OrthoDB" id="18814at2759"/>
<evidence type="ECO:0000256" key="8">
    <source>
        <dbReference type="SAM" id="Phobius"/>
    </source>
</evidence>
<keyword evidence="7" id="KW-0813">Transport</keyword>
<evidence type="ECO:0008006" key="11">
    <source>
        <dbReference type="Google" id="ProtNLM"/>
    </source>
</evidence>
<keyword evidence="10" id="KW-1185">Reference proteome</keyword>
<feature type="transmembrane region" description="Helical" evidence="8">
    <location>
        <begin position="47"/>
        <end position="67"/>
    </location>
</feature>
<comment type="subcellular location">
    <subcellularLocation>
        <location evidence="7">Membrane</location>
        <topology evidence="7">Multi-pass membrane protein</topology>
    </subcellularLocation>
</comment>
<dbReference type="AlphaFoldDB" id="A0A1I8PYP1"/>
<dbReference type="KEGG" id="scac:106083713"/>
<evidence type="ECO:0000313" key="9">
    <source>
        <dbReference type="EnsemblMetazoa" id="SCAU012290-PA"/>
    </source>
</evidence>
<proteinExistence type="inferred from homology"/>
<name>A0A1I8PYP1_STOCA</name>
<dbReference type="GO" id="GO:0090482">
    <property type="term" value="F:vitamin transmembrane transporter activity"/>
    <property type="evidence" value="ECO:0007669"/>
    <property type="project" value="InterPro"/>
</dbReference>
<dbReference type="GO" id="GO:0005542">
    <property type="term" value="F:folic acid binding"/>
    <property type="evidence" value="ECO:0007669"/>
    <property type="project" value="UniProtKB-KW"/>
</dbReference>
<evidence type="ECO:0000256" key="4">
    <source>
        <dbReference type="ARBA" id="ARBA00022989"/>
    </source>
</evidence>
<feature type="transmembrane region" description="Helical" evidence="8">
    <location>
        <begin position="381"/>
        <end position="405"/>
    </location>
</feature>
<keyword evidence="5 7" id="KW-0472">Membrane</keyword>
<evidence type="ECO:0000313" key="10">
    <source>
        <dbReference type="Proteomes" id="UP000095300"/>
    </source>
</evidence>
<dbReference type="EnsemblMetazoa" id="SCAU012290-RA">
    <property type="protein sequence ID" value="SCAU012290-PA"/>
    <property type="gene ID" value="SCAU012290"/>
</dbReference>
<evidence type="ECO:0000256" key="3">
    <source>
        <dbReference type="ARBA" id="ARBA00022954"/>
    </source>
</evidence>
<dbReference type="NCBIfam" id="TIGR00806">
    <property type="entry name" value="rfc"/>
    <property type="match status" value="1"/>
</dbReference>
<keyword evidence="6" id="KW-0325">Glycoprotein</keyword>
<keyword evidence="3" id="KW-0290">Folate-binding</keyword>
<feature type="transmembrane region" description="Helical" evidence="8">
    <location>
        <begin position="348"/>
        <end position="369"/>
    </location>
</feature>
<dbReference type="GO" id="GO:0005886">
    <property type="term" value="C:plasma membrane"/>
    <property type="evidence" value="ECO:0007669"/>
    <property type="project" value="UniProtKB-UniRule"/>
</dbReference>
<feature type="transmembrane region" description="Helical" evidence="8">
    <location>
        <begin position="100"/>
        <end position="119"/>
    </location>
</feature>
<keyword evidence="2 8" id="KW-0812">Transmembrane</keyword>
<feature type="transmembrane region" description="Helical" evidence="8">
    <location>
        <begin position="74"/>
        <end position="94"/>
    </location>
</feature>
<dbReference type="InterPro" id="IPR036259">
    <property type="entry name" value="MFS_trans_sf"/>
</dbReference>
<dbReference type="FunFam" id="1.20.1250.20:FF:000298">
    <property type="entry name" value="Thiamine transporter"/>
    <property type="match status" value="1"/>
</dbReference>
<dbReference type="PANTHER" id="PTHR10686:SF18">
    <property type="entry name" value="IP11787P-RELATED"/>
    <property type="match status" value="1"/>
</dbReference>
<gene>
    <name evidence="9" type="primary">106083713</name>
</gene>
<dbReference type="Pfam" id="PF01770">
    <property type="entry name" value="Folate_carrier"/>
    <property type="match status" value="1"/>
</dbReference>
<dbReference type="SUPFAM" id="SSF103473">
    <property type="entry name" value="MFS general substrate transporter"/>
    <property type="match status" value="1"/>
</dbReference>
<evidence type="ECO:0000256" key="6">
    <source>
        <dbReference type="ARBA" id="ARBA00023180"/>
    </source>
</evidence>
<organism evidence="9 10">
    <name type="scientific">Stomoxys calcitrans</name>
    <name type="common">Stable fly</name>
    <name type="synonym">Conops calcitrans</name>
    <dbReference type="NCBI Taxonomy" id="35570"/>
    <lineage>
        <taxon>Eukaryota</taxon>
        <taxon>Metazoa</taxon>
        <taxon>Ecdysozoa</taxon>
        <taxon>Arthropoda</taxon>
        <taxon>Hexapoda</taxon>
        <taxon>Insecta</taxon>
        <taxon>Pterygota</taxon>
        <taxon>Neoptera</taxon>
        <taxon>Endopterygota</taxon>
        <taxon>Diptera</taxon>
        <taxon>Brachycera</taxon>
        <taxon>Muscomorpha</taxon>
        <taxon>Muscoidea</taxon>
        <taxon>Muscidae</taxon>
        <taxon>Stomoxys</taxon>
    </lineage>
</organism>
<dbReference type="InterPro" id="IPR002666">
    <property type="entry name" value="Folate_carrier"/>
</dbReference>
<evidence type="ECO:0000256" key="7">
    <source>
        <dbReference type="PIRNR" id="PIRNR028739"/>
    </source>
</evidence>
<keyword evidence="4 8" id="KW-1133">Transmembrane helix</keyword>
<dbReference type="Proteomes" id="UP000095300">
    <property type="component" value="Unassembled WGS sequence"/>
</dbReference>
<evidence type="ECO:0000256" key="2">
    <source>
        <dbReference type="ARBA" id="ARBA00022692"/>
    </source>
</evidence>
<evidence type="ECO:0000256" key="5">
    <source>
        <dbReference type="ARBA" id="ARBA00023136"/>
    </source>
</evidence>
<dbReference type="PANTHER" id="PTHR10686">
    <property type="entry name" value="FOLATE TRANSPORTER"/>
    <property type="match status" value="1"/>
</dbReference>
<evidence type="ECO:0000256" key="1">
    <source>
        <dbReference type="ARBA" id="ARBA00005773"/>
    </source>
</evidence>